<name>A0A1Q3C5N1_CEPFO</name>
<sequence>MLTNGVSISKLTILNKSRSYNSKSNKKPIPKATTVCHSPPSHKILTCISDLKDLASSHLDDLTLNLIDCSHSEILKDLEASHSCLCRHTLSLSSTIKHNQLSPLKYEVLMYIYIIFIILICN</sequence>
<accession>A0A1Q3C5N1</accession>
<reference evidence="2" key="1">
    <citation type="submission" date="2016-04" db="EMBL/GenBank/DDBJ databases">
        <title>Cephalotus genome sequencing.</title>
        <authorList>
            <person name="Fukushima K."/>
            <person name="Hasebe M."/>
            <person name="Fang X."/>
        </authorList>
    </citation>
    <scope>NUCLEOTIDE SEQUENCE [LARGE SCALE GENOMIC DNA]</scope>
    <source>
        <strain evidence="2">cv. St1</strain>
    </source>
</reference>
<gene>
    <name evidence="1" type="ORF">CFOL_v3_18877</name>
</gene>
<dbReference type="AlphaFoldDB" id="A0A1Q3C5N1"/>
<dbReference type="Proteomes" id="UP000187406">
    <property type="component" value="Unassembled WGS sequence"/>
</dbReference>
<dbReference type="OrthoDB" id="1747432at2759"/>
<organism evidence="1 2">
    <name type="scientific">Cephalotus follicularis</name>
    <name type="common">Albany pitcher plant</name>
    <dbReference type="NCBI Taxonomy" id="3775"/>
    <lineage>
        <taxon>Eukaryota</taxon>
        <taxon>Viridiplantae</taxon>
        <taxon>Streptophyta</taxon>
        <taxon>Embryophyta</taxon>
        <taxon>Tracheophyta</taxon>
        <taxon>Spermatophyta</taxon>
        <taxon>Magnoliopsida</taxon>
        <taxon>eudicotyledons</taxon>
        <taxon>Gunneridae</taxon>
        <taxon>Pentapetalae</taxon>
        <taxon>rosids</taxon>
        <taxon>fabids</taxon>
        <taxon>Oxalidales</taxon>
        <taxon>Cephalotaceae</taxon>
        <taxon>Cephalotus</taxon>
    </lineage>
</organism>
<proteinExistence type="predicted"/>
<comment type="caution">
    <text evidence="1">The sequence shown here is derived from an EMBL/GenBank/DDBJ whole genome shotgun (WGS) entry which is preliminary data.</text>
</comment>
<evidence type="ECO:0000313" key="2">
    <source>
        <dbReference type="Proteomes" id="UP000187406"/>
    </source>
</evidence>
<evidence type="ECO:0000313" key="1">
    <source>
        <dbReference type="EMBL" id="GAV75398.1"/>
    </source>
</evidence>
<dbReference type="EMBL" id="BDDD01001363">
    <property type="protein sequence ID" value="GAV75398.1"/>
    <property type="molecule type" value="Genomic_DNA"/>
</dbReference>
<keyword evidence="2" id="KW-1185">Reference proteome</keyword>
<dbReference type="InParanoid" id="A0A1Q3C5N1"/>
<protein>
    <submittedName>
        <fullName evidence="1">Uncharacterized protein</fullName>
    </submittedName>
</protein>